<feature type="domain" description="Protein kinase" evidence="6">
    <location>
        <begin position="60"/>
        <end position="330"/>
    </location>
</feature>
<evidence type="ECO:0000313" key="7">
    <source>
        <dbReference type="EMBL" id="OQS03921.1"/>
    </source>
</evidence>
<sequence length="355" mass="39565">MGNAPSNQPTDESQIFPSSDLTPALHEPPIPPPIAPPTIQSHLLQTVENQEIPLDTLNPKEDWIEIGQGAQGKVYKASLLGTPVAIKIRLGNSITSNNSSTLFQEIKILQQLQHPKIVQYMGVATDTDGNLCIVSEYLSGGSLFNLLHSPNQQLTWRDNLLQYAIDLCQGMAYIHAQNPRVLHRDLKSANILIAGQSTVKIADIGLARTSADVMSSKGTERWCAPEILSGNSHYTEKVDVYSFGIVLWEMCTCAIPYQHDRAEGLAARIINDDYRPEFPNTMPTMLRDIYEDCVSSKPVGRPDFAYLLTKFRGNKMSNEIESRNGSYPVIHPNDCLCLMRRGNTATRYQRCLSYM</sequence>
<evidence type="ECO:0000256" key="2">
    <source>
        <dbReference type="ARBA" id="ARBA00022741"/>
    </source>
</evidence>
<name>A0A1W0A153_9STRA</name>
<dbReference type="STRING" id="74557.A0A1W0A153"/>
<keyword evidence="1" id="KW-0808">Transferase</keyword>
<evidence type="ECO:0000313" key="8">
    <source>
        <dbReference type="Proteomes" id="UP000243217"/>
    </source>
</evidence>
<dbReference type="InterPro" id="IPR001245">
    <property type="entry name" value="Ser-Thr/Tyr_kinase_cat_dom"/>
</dbReference>
<dbReference type="GO" id="GO:0004674">
    <property type="term" value="F:protein serine/threonine kinase activity"/>
    <property type="evidence" value="ECO:0007669"/>
    <property type="project" value="TreeGrafter"/>
</dbReference>
<dbReference type="PRINTS" id="PR00109">
    <property type="entry name" value="TYRKINASE"/>
</dbReference>
<dbReference type="Pfam" id="PF07714">
    <property type="entry name" value="PK_Tyr_Ser-Thr"/>
    <property type="match status" value="1"/>
</dbReference>
<keyword evidence="8" id="KW-1185">Reference proteome</keyword>
<dbReference type="CDD" id="cd13999">
    <property type="entry name" value="STKc_MAP3K-like"/>
    <property type="match status" value="1"/>
</dbReference>
<dbReference type="SMART" id="SM00220">
    <property type="entry name" value="S_TKc"/>
    <property type="match status" value="1"/>
</dbReference>
<keyword evidence="2" id="KW-0547">Nucleotide-binding</keyword>
<evidence type="ECO:0000256" key="3">
    <source>
        <dbReference type="ARBA" id="ARBA00022777"/>
    </source>
</evidence>
<dbReference type="PROSITE" id="PS50011">
    <property type="entry name" value="PROTEIN_KINASE_DOM"/>
    <property type="match status" value="1"/>
</dbReference>
<dbReference type="PROSITE" id="PS00108">
    <property type="entry name" value="PROTEIN_KINASE_ST"/>
    <property type="match status" value="1"/>
</dbReference>
<dbReference type="OrthoDB" id="339325at2759"/>
<dbReference type="SUPFAM" id="SSF56112">
    <property type="entry name" value="Protein kinase-like (PK-like)"/>
    <property type="match status" value="1"/>
</dbReference>
<evidence type="ECO:0000259" key="6">
    <source>
        <dbReference type="PROSITE" id="PS50011"/>
    </source>
</evidence>
<accession>A0A1W0A153</accession>
<keyword evidence="4" id="KW-0067">ATP-binding</keyword>
<evidence type="ECO:0000256" key="5">
    <source>
        <dbReference type="SAM" id="MobiDB-lite"/>
    </source>
</evidence>
<organism evidence="7 8">
    <name type="scientific">Thraustotheca clavata</name>
    <dbReference type="NCBI Taxonomy" id="74557"/>
    <lineage>
        <taxon>Eukaryota</taxon>
        <taxon>Sar</taxon>
        <taxon>Stramenopiles</taxon>
        <taxon>Oomycota</taxon>
        <taxon>Saprolegniomycetes</taxon>
        <taxon>Saprolegniales</taxon>
        <taxon>Achlyaceae</taxon>
        <taxon>Thraustotheca</taxon>
    </lineage>
</organism>
<dbReference type="InterPro" id="IPR051681">
    <property type="entry name" value="Ser/Thr_Kinases-Pseudokinases"/>
</dbReference>
<evidence type="ECO:0000256" key="4">
    <source>
        <dbReference type="ARBA" id="ARBA00022840"/>
    </source>
</evidence>
<dbReference type="Gene3D" id="3.30.200.20">
    <property type="entry name" value="Phosphorylase Kinase, domain 1"/>
    <property type="match status" value="1"/>
</dbReference>
<dbReference type="GO" id="GO:0005524">
    <property type="term" value="F:ATP binding"/>
    <property type="evidence" value="ECO:0007669"/>
    <property type="project" value="UniProtKB-KW"/>
</dbReference>
<dbReference type="AlphaFoldDB" id="A0A1W0A153"/>
<dbReference type="EMBL" id="JNBS01000721">
    <property type="protein sequence ID" value="OQS03921.1"/>
    <property type="molecule type" value="Genomic_DNA"/>
</dbReference>
<feature type="compositionally biased region" description="Pro residues" evidence="5">
    <location>
        <begin position="26"/>
        <end position="35"/>
    </location>
</feature>
<dbReference type="InterPro" id="IPR011009">
    <property type="entry name" value="Kinase-like_dom_sf"/>
</dbReference>
<gene>
    <name evidence="7" type="ORF">THRCLA_03796</name>
</gene>
<dbReference type="InterPro" id="IPR008271">
    <property type="entry name" value="Ser/Thr_kinase_AS"/>
</dbReference>
<reference evidence="7 8" key="1">
    <citation type="journal article" date="2014" name="Genome Biol. Evol.">
        <title>The secreted proteins of Achlya hypogyna and Thraustotheca clavata identify the ancestral oomycete secretome and reveal gene acquisitions by horizontal gene transfer.</title>
        <authorList>
            <person name="Misner I."/>
            <person name="Blouin N."/>
            <person name="Leonard G."/>
            <person name="Richards T.A."/>
            <person name="Lane C.E."/>
        </authorList>
    </citation>
    <scope>NUCLEOTIDE SEQUENCE [LARGE SCALE GENOMIC DNA]</scope>
    <source>
        <strain evidence="7 8">ATCC 34112</strain>
    </source>
</reference>
<dbReference type="PANTHER" id="PTHR44329:SF288">
    <property type="entry name" value="MITOGEN-ACTIVATED PROTEIN KINASE KINASE KINASE 20"/>
    <property type="match status" value="1"/>
</dbReference>
<dbReference type="PANTHER" id="PTHR44329">
    <property type="entry name" value="SERINE/THREONINE-PROTEIN KINASE TNNI3K-RELATED"/>
    <property type="match status" value="1"/>
</dbReference>
<keyword evidence="3 7" id="KW-0418">Kinase</keyword>
<protein>
    <submittedName>
        <fullName evidence="7">Kinase</fullName>
    </submittedName>
</protein>
<feature type="compositionally biased region" description="Polar residues" evidence="5">
    <location>
        <begin position="1"/>
        <end position="21"/>
    </location>
</feature>
<proteinExistence type="predicted"/>
<evidence type="ECO:0000256" key="1">
    <source>
        <dbReference type="ARBA" id="ARBA00022679"/>
    </source>
</evidence>
<comment type="caution">
    <text evidence="7">The sequence shown here is derived from an EMBL/GenBank/DDBJ whole genome shotgun (WGS) entry which is preliminary data.</text>
</comment>
<dbReference type="InterPro" id="IPR000719">
    <property type="entry name" value="Prot_kinase_dom"/>
</dbReference>
<dbReference type="Gene3D" id="1.10.510.10">
    <property type="entry name" value="Transferase(Phosphotransferase) domain 1"/>
    <property type="match status" value="1"/>
</dbReference>
<dbReference type="Proteomes" id="UP000243217">
    <property type="component" value="Unassembled WGS sequence"/>
</dbReference>
<feature type="region of interest" description="Disordered" evidence="5">
    <location>
        <begin position="1"/>
        <end position="35"/>
    </location>
</feature>